<evidence type="ECO:0000313" key="2">
    <source>
        <dbReference type="Proteomes" id="UP000002481"/>
    </source>
</evidence>
<sequence>MLSKHFILYQNKKDMHQHVSETNPYYLNNEIESNLKNVFTNRNYSIQGEIAKSDPRNNISRKKFHNSIIFNN</sequence>
<evidence type="ECO:0000313" key="1">
    <source>
        <dbReference type="EMBL" id="BAB57976.1"/>
    </source>
</evidence>
<protein>
    <submittedName>
        <fullName evidence="1">Uncharacterized protein</fullName>
    </submittedName>
</protein>
<dbReference type="Proteomes" id="UP000002481">
    <property type="component" value="Chromosome"/>
</dbReference>
<dbReference type="EMBL" id="BA000017">
    <property type="protein sequence ID" value="BAB57976.1"/>
    <property type="molecule type" value="Genomic_DNA"/>
</dbReference>
<name>A0A0H3JS63_STAAM</name>
<dbReference type="HOGENOM" id="CLU_201947_0_0_9"/>
<accession>A0A0H3JS63</accession>
<dbReference type="AlphaFoldDB" id="A0A0H3JS63"/>
<reference evidence="1 2" key="1">
    <citation type="journal article" date="2001" name="Lancet">
        <title>Whole genome sequencing of meticillin-resistant Staphylococcus aureus.</title>
        <authorList>
            <person name="Kuroda M."/>
            <person name="Ohta T."/>
            <person name="Uchiyama I."/>
            <person name="Baba T."/>
            <person name="Yuzawa H."/>
            <person name="Kobayashi I."/>
            <person name="Cui L."/>
            <person name="Oguchi A."/>
            <person name="Aoki K."/>
            <person name="Nagai Y."/>
            <person name="Lian J."/>
            <person name="Ito T."/>
            <person name="Kanamori M."/>
            <person name="Matsumaru H."/>
            <person name="Maruyama A."/>
            <person name="Murakami H."/>
            <person name="Hosoyama A."/>
            <person name="Mizutani-Ui Y."/>
            <person name="Takahashi N.K."/>
            <person name="Sawano T."/>
            <person name="Inoue R."/>
            <person name="Kaito C."/>
            <person name="Sekimizu K."/>
            <person name="Hirakawa H."/>
            <person name="Kuhara S."/>
            <person name="Goto S."/>
            <person name="Yabuzaki J."/>
            <person name="Kanehisa M."/>
            <person name="Yamashita A."/>
            <person name="Oshima K."/>
            <person name="Furuya K."/>
            <person name="Yoshino C."/>
            <person name="Shiba T."/>
            <person name="Hattori M."/>
            <person name="Ogasawara N."/>
            <person name="Hayashi H."/>
            <person name="Hiramatsu K."/>
        </authorList>
    </citation>
    <scope>NUCLEOTIDE SEQUENCE [LARGE SCALE GENOMIC DNA]</scope>
    <source>
        <strain evidence="2">Mu50 / ATCC 700699</strain>
    </source>
</reference>
<gene>
    <name evidence="1" type="ordered locus">SAV1814</name>
</gene>
<proteinExistence type="predicted"/>
<organism evidence="1 2">
    <name type="scientific">Staphylococcus aureus (strain Mu50 / ATCC 700699)</name>
    <dbReference type="NCBI Taxonomy" id="158878"/>
    <lineage>
        <taxon>Bacteria</taxon>
        <taxon>Bacillati</taxon>
        <taxon>Bacillota</taxon>
        <taxon>Bacilli</taxon>
        <taxon>Bacillales</taxon>
        <taxon>Staphylococcaceae</taxon>
        <taxon>Staphylococcus</taxon>
    </lineage>
</organism>
<dbReference type="KEGG" id="sav:SAV1814"/>